<evidence type="ECO:0000313" key="2">
    <source>
        <dbReference type="EMBL" id="MFB9756072.1"/>
    </source>
</evidence>
<dbReference type="Proteomes" id="UP001589619">
    <property type="component" value="Unassembled WGS sequence"/>
</dbReference>
<evidence type="ECO:0000313" key="3">
    <source>
        <dbReference type="Proteomes" id="UP001589619"/>
    </source>
</evidence>
<dbReference type="RefSeq" id="WP_344913326.1">
    <property type="nucleotide sequence ID" value="NZ_BAAAYO010000012.1"/>
</dbReference>
<keyword evidence="3" id="KW-1185">Reference proteome</keyword>
<sequence>MERAIGIFAKDSQVVRAVEALESHGFGSEAVRVIAGTSDQAQRAHSETDVPVERLYENGPHESPDRRMYSPGGVPVIPLGLAGGAYGGVDASGIAPAGSAEGYAAPLLGGSALTDDNAELAKEQLLALGLDDSDSSQCLNHIEHGDLLVVVDCDPAGRPYAESALREGGAMDIL</sequence>
<accession>A0ABV5W672</accession>
<feature type="region of interest" description="Disordered" evidence="1">
    <location>
        <begin position="38"/>
        <end position="70"/>
    </location>
</feature>
<proteinExistence type="predicted"/>
<gene>
    <name evidence="2" type="ORF">ACFFNY_31230</name>
</gene>
<dbReference type="EMBL" id="JBHMAG010000020">
    <property type="protein sequence ID" value="MFB9756072.1"/>
    <property type="molecule type" value="Genomic_DNA"/>
</dbReference>
<protein>
    <recommendedName>
        <fullName evidence="4">General stress protein 17M-like domain-containing protein</fullName>
    </recommendedName>
</protein>
<evidence type="ECO:0008006" key="4">
    <source>
        <dbReference type="Google" id="ProtNLM"/>
    </source>
</evidence>
<feature type="compositionally biased region" description="Basic and acidic residues" evidence="1">
    <location>
        <begin position="42"/>
        <end position="68"/>
    </location>
</feature>
<comment type="caution">
    <text evidence="2">The sequence shown here is derived from an EMBL/GenBank/DDBJ whole genome shotgun (WGS) entry which is preliminary data.</text>
</comment>
<reference evidence="2 3" key="1">
    <citation type="submission" date="2024-09" db="EMBL/GenBank/DDBJ databases">
        <authorList>
            <person name="Sun Q."/>
            <person name="Mori K."/>
        </authorList>
    </citation>
    <scope>NUCLEOTIDE SEQUENCE [LARGE SCALE GENOMIC DNA]</scope>
    <source>
        <strain evidence="2 3">JCM 12520</strain>
    </source>
</reference>
<evidence type="ECO:0000256" key="1">
    <source>
        <dbReference type="SAM" id="MobiDB-lite"/>
    </source>
</evidence>
<organism evidence="2 3">
    <name type="scientific">Paenibacillus hodogayensis</name>
    <dbReference type="NCBI Taxonomy" id="279208"/>
    <lineage>
        <taxon>Bacteria</taxon>
        <taxon>Bacillati</taxon>
        <taxon>Bacillota</taxon>
        <taxon>Bacilli</taxon>
        <taxon>Bacillales</taxon>
        <taxon>Paenibacillaceae</taxon>
        <taxon>Paenibacillus</taxon>
    </lineage>
</organism>
<name>A0ABV5W672_9BACL</name>